<name>A0A914UN99_9BILA</name>
<accession>A0A914UN99</accession>
<dbReference type="AlphaFoldDB" id="A0A914UN99"/>
<dbReference type="Proteomes" id="UP000887566">
    <property type="component" value="Unplaced"/>
</dbReference>
<reference evidence="2" key="1">
    <citation type="submission" date="2022-11" db="UniProtKB">
        <authorList>
            <consortium name="WormBaseParasite"/>
        </authorList>
    </citation>
    <scope>IDENTIFICATION</scope>
</reference>
<sequence>MRCELVECVATAAAVLPDGIVARPRIGHSFGVTAVGNDRHRVAGLGGAAATGYEQYAYSPYGMIPASYAAQLTAQSVAASQHGVGSTDNGARVQ</sequence>
<protein>
    <submittedName>
        <fullName evidence="2">Uncharacterized protein</fullName>
    </submittedName>
</protein>
<keyword evidence="1" id="KW-1185">Reference proteome</keyword>
<proteinExistence type="predicted"/>
<organism evidence="1 2">
    <name type="scientific">Plectus sambesii</name>
    <dbReference type="NCBI Taxonomy" id="2011161"/>
    <lineage>
        <taxon>Eukaryota</taxon>
        <taxon>Metazoa</taxon>
        <taxon>Ecdysozoa</taxon>
        <taxon>Nematoda</taxon>
        <taxon>Chromadorea</taxon>
        <taxon>Plectida</taxon>
        <taxon>Plectina</taxon>
        <taxon>Plectoidea</taxon>
        <taxon>Plectidae</taxon>
        <taxon>Plectus</taxon>
    </lineage>
</organism>
<dbReference type="WBParaSite" id="PSAMB.scaffold109size78448.g1986.t1">
    <property type="protein sequence ID" value="PSAMB.scaffold109size78448.g1986.t1"/>
    <property type="gene ID" value="PSAMB.scaffold109size78448.g1986"/>
</dbReference>
<evidence type="ECO:0000313" key="1">
    <source>
        <dbReference type="Proteomes" id="UP000887566"/>
    </source>
</evidence>
<evidence type="ECO:0000313" key="2">
    <source>
        <dbReference type="WBParaSite" id="PSAMB.scaffold109size78448.g1986.t1"/>
    </source>
</evidence>